<dbReference type="InParanoid" id="A0A482XPL0"/>
<proteinExistence type="predicted"/>
<evidence type="ECO:0000313" key="1">
    <source>
        <dbReference type="EMBL" id="RZF47348.1"/>
    </source>
</evidence>
<dbReference type="InterPro" id="IPR036116">
    <property type="entry name" value="FN3_sf"/>
</dbReference>
<keyword evidence="2" id="KW-1185">Reference proteome</keyword>
<dbReference type="Gene3D" id="2.120.10.30">
    <property type="entry name" value="TolB, C-terminal domain"/>
    <property type="match status" value="1"/>
</dbReference>
<comment type="caution">
    <text evidence="1">The sequence shown here is derived from an EMBL/GenBank/DDBJ whole genome shotgun (WGS) entry which is preliminary data.</text>
</comment>
<dbReference type="InterPro" id="IPR013783">
    <property type="entry name" value="Ig-like_fold"/>
</dbReference>
<dbReference type="SUPFAM" id="SSF63825">
    <property type="entry name" value="YWTD domain"/>
    <property type="match status" value="1"/>
</dbReference>
<dbReference type="Gene3D" id="2.60.40.10">
    <property type="entry name" value="Immunoglobulins"/>
    <property type="match status" value="1"/>
</dbReference>
<evidence type="ECO:0000313" key="2">
    <source>
        <dbReference type="Proteomes" id="UP000291343"/>
    </source>
</evidence>
<name>A0A482XPL0_LAOST</name>
<reference evidence="1 2" key="1">
    <citation type="journal article" date="2017" name="Gigascience">
        <title>Genome sequence of the small brown planthopper, Laodelphax striatellus.</title>
        <authorList>
            <person name="Zhu J."/>
            <person name="Jiang F."/>
            <person name="Wang X."/>
            <person name="Yang P."/>
            <person name="Bao Y."/>
            <person name="Zhao W."/>
            <person name="Wang W."/>
            <person name="Lu H."/>
            <person name="Wang Q."/>
            <person name="Cui N."/>
            <person name="Li J."/>
            <person name="Chen X."/>
            <person name="Luo L."/>
            <person name="Yu J."/>
            <person name="Kang L."/>
            <person name="Cui F."/>
        </authorList>
    </citation>
    <scope>NUCLEOTIDE SEQUENCE [LARGE SCALE GENOMIC DNA]</scope>
    <source>
        <strain evidence="1">Lst14</strain>
    </source>
</reference>
<gene>
    <name evidence="1" type="ORF">LSTR_LSTR014970</name>
</gene>
<protein>
    <recommendedName>
        <fullName evidence="3">Fibronectin type-III domain-containing protein</fullName>
    </recommendedName>
</protein>
<dbReference type="OrthoDB" id="65481at2759"/>
<dbReference type="SUPFAM" id="SSF49265">
    <property type="entry name" value="Fibronectin type III"/>
    <property type="match status" value="1"/>
</dbReference>
<dbReference type="STRING" id="195883.A0A482XPL0"/>
<organism evidence="1 2">
    <name type="scientific">Laodelphax striatellus</name>
    <name type="common">Small brown planthopper</name>
    <name type="synonym">Delphax striatella</name>
    <dbReference type="NCBI Taxonomy" id="195883"/>
    <lineage>
        <taxon>Eukaryota</taxon>
        <taxon>Metazoa</taxon>
        <taxon>Ecdysozoa</taxon>
        <taxon>Arthropoda</taxon>
        <taxon>Hexapoda</taxon>
        <taxon>Insecta</taxon>
        <taxon>Pterygota</taxon>
        <taxon>Neoptera</taxon>
        <taxon>Paraneoptera</taxon>
        <taxon>Hemiptera</taxon>
        <taxon>Auchenorrhyncha</taxon>
        <taxon>Fulgoroidea</taxon>
        <taxon>Delphacidae</taxon>
        <taxon>Criomorphinae</taxon>
        <taxon>Laodelphax</taxon>
    </lineage>
</organism>
<dbReference type="EMBL" id="QKKF02004459">
    <property type="protein sequence ID" value="RZF47348.1"/>
    <property type="molecule type" value="Genomic_DNA"/>
</dbReference>
<sequence length="435" mass="47530">MFSKLETINGCRHVQKWAAESTTPVVEGDSGVENAHPTPAGGKRLTRVEITDFDKQENRTLTRSSSILGLNGTGSCLAVDWVGRFLYWAEHEDGLAGTVVKRLDLNRMRSSPITIFARPNPILKIEVSPLDSMLYWVELEPNHLGKLMKSPSDGSNIQQFFSKSSTRRSRNVCNCPESPNVGATITLDQSSHLRTDPNKEPELRLIWVDSAQNHIYDADLSGCSCSLLVNTSVVGNAGLPPTSITADHKLVYWSNATEGRVYSLAKAPRRSSQPLQLAADLTNGVTAFKASGVRSIAAVGQHLQPYPVARCLTPKEPGAAKMVNSTSDSITLELPTPRRDKDCGNVSLATVQFTVFYGVTTSADDTPTCLEDIKMCSFLKTFDRIVEVHGLQPYTNYSFFVAFENHYSELQGLPLVLGPSAVIQTTPGGSPLRIF</sequence>
<accession>A0A482XPL0</accession>
<dbReference type="Proteomes" id="UP000291343">
    <property type="component" value="Unassembled WGS sequence"/>
</dbReference>
<dbReference type="InterPro" id="IPR011042">
    <property type="entry name" value="6-blade_b-propeller_TolB-like"/>
</dbReference>
<evidence type="ECO:0008006" key="3">
    <source>
        <dbReference type="Google" id="ProtNLM"/>
    </source>
</evidence>
<dbReference type="AlphaFoldDB" id="A0A482XPL0"/>